<evidence type="ECO:0000256" key="1">
    <source>
        <dbReference type="SAM" id="Phobius"/>
    </source>
</evidence>
<name>A0A161TPB5_XYLHT</name>
<dbReference type="GeneID" id="28902062"/>
<organism evidence="2 3">
    <name type="scientific">Xylona heveae (strain CBS 132557 / TC161)</name>
    <dbReference type="NCBI Taxonomy" id="1328760"/>
    <lineage>
        <taxon>Eukaryota</taxon>
        <taxon>Fungi</taxon>
        <taxon>Dikarya</taxon>
        <taxon>Ascomycota</taxon>
        <taxon>Pezizomycotina</taxon>
        <taxon>Xylonomycetes</taxon>
        <taxon>Xylonales</taxon>
        <taxon>Xylonaceae</taxon>
        <taxon>Xylona</taxon>
    </lineage>
</organism>
<protein>
    <submittedName>
        <fullName evidence="2">Uncharacterized protein</fullName>
    </submittedName>
</protein>
<accession>A0A161TPB5</accession>
<reference evidence="2 3" key="1">
    <citation type="journal article" date="2016" name="Fungal Biol.">
        <title>The genome of Xylona heveae provides a window into fungal endophytism.</title>
        <authorList>
            <person name="Gazis R."/>
            <person name="Kuo A."/>
            <person name="Riley R."/>
            <person name="LaButti K."/>
            <person name="Lipzen A."/>
            <person name="Lin J."/>
            <person name="Amirebrahimi M."/>
            <person name="Hesse C.N."/>
            <person name="Spatafora J.W."/>
            <person name="Henrissat B."/>
            <person name="Hainaut M."/>
            <person name="Grigoriev I.V."/>
            <person name="Hibbett D.S."/>
        </authorList>
    </citation>
    <scope>NUCLEOTIDE SEQUENCE [LARGE SCALE GENOMIC DNA]</scope>
    <source>
        <strain evidence="2 3">TC161</strain>
    </source>
</reference>
<dbReference type="Proteomes" id="UP000076632">
    <property type="component" value="Unassembled WGS sequence"/>
</dbReference>
<keyword evidence="1" id="KW-0472">Membrane</keyword>
<dbReference type="EMBL" id="KV407456">
    <property type="protein sequence ID" value="KZF24006.1"/>
    <property type="molecule type" value="Genomic_DNA"/>
</dbReference>
<keyword evidence="1" id="KW-1133">Transmembrane helix</keyword>
<evidence type="ECO:0000313" key="2">
    <source>
        <dbReference type="EMBL" id="KZF24006.1"/>
    </source>
</evidence>
<sequence length="156" mass="17461">MKVMDTPSFPTSKTSYDLIKSGCFAQAAEARSLTLLNCKQFPSLKGSPRPMTRTTRCLVLNIYPLSFFLSFFFFLRVFNNSLFLLGRLPKRAGIGTGTFRDLIVSIVTFSVLPRTLFLHKIGLHLDAKKLHDCLFCTSMMINTAGSGDPPCREHAM</sequence>
<proteinExistence type="predicted"/>
<dbReference type="RefSeq" id="XP_018189561.1">
    <property type="nucleotide sequence ID" value="XM_018336925.1"/>
</dbReference>
<gene>
    <name evidence="2" type="ORF">L228DRAFT_86597</name>
</gene>
<keyword evidence="3" id="KW-1185">Reference proteome</keyword>
<dbReference type="AlphaFoldDB" id="A0A161TPB5"/>
<feature type="transmembrane region" description="Helical" evidence="1">
    <location>
        <begin position="58"/>
        <end position="78"/>
    </location>
</feature>
<evidence type="ECO:0000313" key="3">
    <source>
        <dbReference type="Proteomes" id="UP000076632"/>
    </source>
</evidence>
<keyword evidence="1" id="KW-0812">Transmembrane</keyword>
<dbReference type="InParanoid" id="A0A161TPB5"/>